<dbReference type="EMBL" id="KI392798">
    <property type="protein sequence ID" value="ERN10817.1"/>
    <property type="molecule type" value="Genomic_DNA"/>
</dbReference>
<evidence type="ECO:0000256" key="2">
    <source>
        <dbReference type="ARBA" id="ARBA00022679"/>
    </source>
</evidence>
<dbReference type="Gene3D" id="3.40.30.10">
    <property type="entry name" value="Glutaredoxin"/>
    <property type="match status" value="1"/>
</dbReference>
<dbReference type="GO" id="GO:0005737">
    <property type="term" value="C:cytoplasm"/>
    <property type="evidence" value="ECO:0000318"/>
    <property type="project" value="GO_Central"/>
</dbReference>
<dbReference type="EC" id="2.5.1.18" evidence="1"/>
<evidence type="ECO:0000256" key="4">
    <source>
        <dbReference type="RuleBase" id="RU003494"/>
    </source>
</evidence>
<dbReference type="InterPro" id="IPR045074">
    <property type="entry name" value="GST_C_Tau"/>
</dbReference>
<dbReference type="CDD" id="cd03058">
    <property type="entry name" value="GST_N_Tau"/>
    <property type="match status" value="1"/>
</dbReference>
<dbReference type="PROSITE" id="PS50404">
    <property type="entry name" value="GST_NTER"/>
    <property type="match status" value="1"/>
</dbReference>
<dbReference type="SUPFAM" id="SSF47616">
    <property type="entry name" value="GST C-terminal domain-like"/>
    <property type="match status" value="1"/>
</dbReference>
<evidence type="ECO:0000259" key="5">
    <source>
        <dbReference type="PROSITE" id="PS50404"/>
    </source>
</evidence>
<keyword evidence="2" id="KW-0808">Transferase</keyword>
<dbReference type="FunFam" id="1.20.1050.10:FF:000012">
    <property type="entry name" value="Tau class glutathione S-transferase"/>
    <property type="match status" value="1"/>
</dbReference>
<dbReference type="InterPro" id="IPR045073">
    <property type="entry name" value="Omega/Tau-like"/>
</dbReference>
<dbReference type="SFLD" id="SFLDG00358">
    <property type="entry name" value="Main_(cytGST)"/>
    <property type="match status" value="1"/>
</dbReference>
<name>W1PLD6_AMBTC</name>
<dbReference type="InterPro" id="IPR004045">
    <property type="entry name" value="Glutathione_S-Trfase_N"/>
</dbReference>
<dbReference type="GO" id="GO:0006749">
    <property type="term" value="P:glutathione metabolic process"/>
    <property type="evidence" value="ECO:0000318"/>
    <property type="project" value="GO_Central"/>
</dbReference>
<sequence length="226" mass="25575">MASKEQRVRLLGTLGSTFAYRVQLALTLKGIEYEYVKEDLKNKSPLLLEANPVKKKVPVLIHGEKPICESVVILEYIEEIWPENPILPKDPYERARARFWAKFIDEKIVSACWTAYSTQGVQQAKALEEAQVALKALEGGIEGKFFSGENIGFLDIVANFIGWWMGALGEAANIKYYDAEKTPLIHSWIQEFRNVEVVKESLPSRDWLVAFFKGHREALLATAISS</sequence>
<evidence type="ECO:0000313" key="8">
    <source>
        <dbReference type="Proteomes" id="UP000017836"/>
    </source>
</evidence>
<dbReference type="HOGENOM" id="CLU_011226_18_1_1"/>
<dbReference type="OMA" id="MEDYNAN"/>
<dbReference type="PANTHER" id="PTHR11260">
    <property type="entry name" value="GLUTATHIONE S-TRANSFERASE, GST, SUPERFAMILY, GST DOMAIN CONTAINING"/>
    <property type="match status" value="1"/>
</dbReference>
<dbReference type="PANTHER" id="PTHR11260:SF676">
    <property type="entry name" value="GLUTATHIONE S-TRANSFERASE U8"/>
    <property type="match status" value="1"/>
</dbReference>
<evidence type="ECO:0000313" key="7">
    <source>
        <dbReference type="EMBL" id="ERN10817.1"/>
    </source>
</evidence>
<gene>
    <name evidence="7" type="ORF">AMTR_s00027p00235060</name>
</gene>
<dbReference type="InterPro" id="IPR004046">
    <property type="entry name" value="GST_C"/>
</dbReference>
<dbReference type="InterPro" id="IPR010987">
    <property type="entry name" value="Glutathione-S-Trfase_C-like"/>
</dbReference>
<dbReference type="InterPro" id="IPR040079">
    <property type="entry name" value="Glutathione_S-Trfase"/>
</dbReference>
<feature type="domain" description="GST C-terminal" evidence="6">
    <location>
        <begin position="90"/>
        <end position="212"/>
    </location>
</feature>
<dbReference type="SFLD" id="SFLDS00019">
    <property type="entry name" value="Glutathione_Transferase_(cytos"/>
    <property type="match status" value="1"/>
</dbReference>
<dbReference type="CDD" id="cd03185">
    <property type="entry name" value="GST_C_Tau"/>
    <property type="match status" value="1"/>
</dbReference>
<dbReference type="eggNOG" id="KOG0406">
    <property type="taxonomic scope" value="Eukaryota"/>
</dbReference>
<dbReference type="STRING" id="13333.W1PLD6"/>
<dbReference type="GO" id="GO:0004364">
    <property type="term" value="F:glutathione transferase activity"/>
    <property type="evidence" value="ECO:0000318"/>
    <property type="project" value="GO_Central"/>
</dbReference>
<organism evidence="7 8">
    <name type="scientific">Amborella trichopoda</name>
    <dbReference type="NCBI Taxonomy" id="13333"/>
    <lineage>
        <taxon>Eukaryota</taxon>
        <taxon>Viridiplantae</taxon>
        <taxon>Streptophyta</taxon>
        <taxon>Embryophyta</taxon>
        <taxon>Tracheophyta</taxon>
        <taxon>Spermatophyta</taxon>
        <taxon>Magnoliopsida</taxon>
        <taxon>Amborellales</taxon>
        <taxon>Amborellaceae</taxon>
        <taxon>Amborella</taxon>
    </lineage>
</organism>
<dbReference type="PROSITE" id="PS50405">
    <property type="entry name" value="GST_CTER"/>
    <property type="match status" value="1"/>
</dbReference>
<dbReference type="Gene3D" id="1.20.1050.10">
    <property type="match status" value="1"/>
</dbReference>
<dbReference type="OrthoDB" id="4951845at2759"/>
<dbReference type="Gramene" id="ERN10817">
    <property type="protein sequence ID" value="ERN10817"/>
    <property type="gene ID" value="AMTR_s00027p00235060"/>
</dbReference>
<dbReference type="Pfam" id="PF02798">
    <property type="entry name" value="GST_N"/>
    <property type="match status" value="1"/>
</dbReference>
<evidence type="ECO:0000259" key="6">
    <source>
        <dbReference type="PROSITE" id="PS50405"/>
    </source>
</evidence>
<proteinExistence type="inferred from homology"/>
<reference evidence="8" key="1">
    <citation type="journal article" date="2013" name="Science">
        <title>The Amborella genome and the evolution of flowering plants.</title>
        <authorList>
            <consortium name="Amborella Genome Project"/>
        </authorList>
    </citation>
    <scope>NUCLEOTIDE SEQUENCE [LARGE SCALE GENOMIC DNA]</scope>
</reference>
<dbReference type="AlphaFoldDB" id="W1PLD6"/>
<comment type="catalytic activity">
    <reaction evidence="3">
        <text>RX + glutathione = an S-substituted glutathione + a halide anion + H(+)</text>
        <dbReference type="Rhea" id="RHEA:16437"/>
        <dbReference type="ChEBI" id="CHEBI:15378"/>
        <dbReference type="ChEBI" id="CHEBI:16042"/>
        <dbReference type="ChEBI" id="CHEBI:17792"/>
        <dbReference type="ChEBI" id="CHEBI:57925"/>
        <dbReference type="ChEBI" id="CHEBI:90779"/>
        <dbReference type="EC" id="2.5.1.18"/>
    </reaction>
</comment>
<dbReference type="InterPro" id="IPR036249">
    <property type="entry name" value="Thioredoxin-like_sf"/>
</dbReference>
<dbReference type="InterPro" id="IPR036282">
    <property type="entry name" value="Glutathione-S-Trfase_C_sf"/>
</dbReference>
<dbReference type="FunFam" id="3.40.30.10:FF:000014">
    <property type="entry name" value="Tau class glutathione S-transferase"/>
    <property type="match status" value="1"/>
</dbReference>
<protein>
    <recommendedName>
        <fullName evidence="1">glutathione transferase</fullName>
        <ecNumber evidence="1">2.5.1.18</ecNumber>
    </recommendedName>
</protein>
<evidence type="ECO:0000256" key="1">
    <source>
        <dbReference type="ARBA" id="ARBA00012452"/>
    </source>
</evidence>
<comment type="similarity">
    <text evidence="4">Belongs to the GST superfamily.</text>
</comment>
<dbReference type="Pfam" id="PF00043">
    <property type="entry name" value="GST_C"/>
    <property type="match status" value="1"/>
</dbReference>
<evidence type="ECO:0000256" key="3">
    <source>
        <dbReference type="ARBA" id="ARBA00047960"/>
    </source>
</evidence>
<dbReference type="Proteomes" id="UP000017836">
    <property type="component" value="Unassembled WGS sequence"/>
</dbReference>
<keyword evidence="8" id="KW-1185">Reference proteome</keyword>
<dbReference type="SUPFAM" id="SSF52833">
    <property type="entry name" value="Thioredoxin-like"/>
    <property type="match status" value="1"/>
</dbReference>
<feature type="domain" description="GST N-terminal" evidence="5">
    <location>
        <begin position="6"/>
        <end position="85"/>
    </location>
</feature>
<dbReference type="SFLD" id="SFLDG01152">
    <property type="entry name" value="Main.3:_Omega-_and_Tau-like"/>
    <property type="match status" value="1"/>
</dbReference>
<dbReference type="KEGG" id="atr:18438999"/>
<accession>W1PLD6</accession>